<feature type="transmembrane region" description="Helical" evidence="1">
    <location>
        <begin position="282"/>
        <end position="301"/>
    </location>
</feature>
<organism evidence="2 3">
    <name type="scientific">Candidatus Roizmanbacteria bacterium CG09_land_8_20_14_0_10_41_9</name>
    <dbReference type="NCBI Taxonomy" id="1974850"/>
    <lineage>
        <taxon>Bacteria</taxon>
        <taxon>Candidatus Roizmaniibacteriota</taxon>
    </lineage>
</organism>
<feature type="transmembrane region" description="Helical" evidence="1">
    <location>
        <begin position="47"/>
        <end position="70"/>
    </location>
</feature>
<accession>A0A2H0WV40</accession>
<evidence type="ECO:0000256" key="1">
    <source>
        <dbReference type="SAM" id="Phobius"/>
    </source>
</evidence>
<dbReference type="EMBL" id="PEZG01000039">
    <property type="protein sequence ID" value="PIS15798.1"/>
    <property type="molecule type" value="Genomic_DNA"/>
</dbReference>
<dbReference type="Proteomes" id="UP000231198">
    <property type="component" value="Unassembled WGS sequence"/>
</dbReference>
<sequence length="366" mass="41519">MIFELDLLFDFCHLSLFLILVFPEKICNNRIVVKKSITQVLDRGLKYLPFIGACSVFFLFSALSIVAFIFSPLQREILGASQKTASGSTTVSLSIGIYRFTLFGYTSPEALVSLQGMGIVDETIANSQGYFEFNNRFSPFSPREACLTSRDQFGRLSAPVCLPPFPTRYDVRIGPVLMPPTLSFDKNDYFMGDEIVLSGQGIPNTDVDFSVFIDDKQSFVKYLTKLFSFPKPAYALTFPKFTTESDADGNFSLSIPSSNPDIYRLFAQSFFQKEISPKSNTLNVKILPIWMLIIKFLLFLFSLLKSHLLEFLILTQLFGIVVYFLRRYLKPYVIAHTRALALRAHYELLLKEHAIIPSRYSSQLTG</sequence>
<protein>
    <submittedName>
        <fullName evidence="2">Uncharacterized protein</fullName>
    </submittedName>
</protein>
<keyword evidence="1" id="KW-1133">Transmembrane helix</keyword>
<reference evidence="3" key="1">
    <citation type="submission" date="2017-09" db="EMBL/GenBank/DDBJ databases">
        <title>Depth-based differentiation of microbial function through sediment-hosted aquifers and enrichment of novel symbionts in the deep terrestrial subsurface.</title>
        <authorList>
            <person name="Probst A.J."/>
            <person name="Ladd B."/>
            <person name="Jarett J.K."/>
            <person name="Geller-Mcgrath D.E."/>
            <person name="Sieber C.M.K."/>
            <person name="Emerson J.B."/>
            <person name="Anantharaman K."/>
            <person name="Thomas B.C."/>
            <person name="Malmstrom R."/>
            <person name="Stieglmeier M."/>
            <person name="Klingl A."/>
            <person name="Woyke T."/>
            <person name="Ryan C.M."/>
            <person name="Banfield J.F."/>
        </authorList>
    </citation>
    <scope>NUCLEOTIDE SEQUENCE [LARGE SCALE GENOMIC DNA]</scope>
</reference>
<name>A0A2H0WV40_9BACT</name>
<proteinExistence type="predicted"/>
<comment type="caution">
    <text evidence="2">The sequence shown here is derived from an EMBL/GenBank/DDBJ whole genome shotgun (WGS) entry which is preliminary data.</text>
</comment>
<keyword evidence="1" id="KW-0812">Transmembrane</keyword>
<keyword evidence="1" id="KW-0472">Membrane</keyword>
<evidence type="ECO:0000313" key="3">
    <source>
        <dbReference type="Proteomes" id="UP000231198"/>
    </source>
</evidence>
<gene>
    <name evidence="2" type="ORF">COT62_01770</name>
</gene>
<feature type="transmembrane region" description="Helical" evidence="1">
    <location>
        <begin position="307"/>
        <end position="325"/>
    </location>
</feature>
<evidence type="ECO:0000313" key="2">
    <source>
        <dbReference type="EMBL" id="PIS15798.1"/>
    </source>
</evidence>
<dbReference type="AlphaFoldDB" id="A0A2H0WV40"/>